<dbReference type="SUPFAM" id="SSF52200">
    <property type="entry name" value="Toll/Interleukin receptor TIR domain"/>
    <property type="match status" value="1"/>
</dbReference>
<evidence type="ECO:0000256" key="8">
    <source>
        <dbReference type="ARBA" id="ARBA00023136"/>
    </source>
</evidence>
<accession>A0ABM1A278</accession>
<dbReference type="SMART" id="SM00369">
    <property type="entry name" value="LRR_TYP"/>
    <property type="match status" value="5"/>
</dbReference>
<feature type="transmembrane region" description="Helical" evidence="11">
    <location>
        <begin position="771"/>
        <end position="793"/>
    </location>
</feature>
<keyword evidence="7 11" id="KW-1133">Transmembrane helix</keyword>
<dbReference type="Pfam" id="PF13306">
    <property type="entry name" value="LRR_5"/>
    <property type="match status" value="1"/>
</dbReference>
<evidence type="ECO:0000313" key="13">
    <source>
        <dbReference type="Proteomes" id="UP000694888"/>
    </source>
</evidence>
<dbReference type="PANTHER" id="PTHR24365:SF541">
    <property type="entry name" value="PROTEIN TOLL-RELATED"/>
    <property type="match status" value="1"/>
</dbReference>
<evidence type="ECO:0000256" key="9">
    <source>
        <dbReference type="ARBA" id="ARBA00023170"/>
    </source>
</evidence>
<evidence type="ECO:0000256" key="1">
    <source>
        <dbReference type="ARBA" id="ARBA00004167"/>
    </source>
</evidence>
<dbReference type="InterPro" id="IPR000157">
    <property type="entry name" value="TIR_dom"/>
</dbReference>
<protein>
    <submittedName>
        <fullName evidence="14">Toll-like receptor 4</fullName>
    </submittedName>
</protein>
<gene>
    <name evidence="14" type="primary">LOC101847044</name>
</gene>
<evidence type="ECO:0000256" key="4">
    <source>
        <dbReference type="ARBA" id="ARBA00022692"/>
    </source>
</evidence>
<dbReference type="InterPro" id="IPR003591">
    <property type="entry name" value="Leu-rich_rpt_typical-subtyp"/>
</dbReference>
<evidence type="ECO:0000313" key="14">
    <source>
        <dbReference type="RefSeq" id="XP_012939334.1"/>
    </source>
</evidence>
<feature type="domain" description="TIR" evidence="12">
    <location>
        <begin position="819"/>
        <end position="958"/>
    </location>
</feature>
<dbReference type="PRINTS" id="PR00019">
    <property type="entry name" value="LEURICHRPT"/>
</dbReference>
<dbReference type="GeneID" id="101847044"/>
<proteinExistence type="inferred from homology"/>
<dbReference type="SUPFAM" id="SSF52058">
    <property type="entry name" value="L domain-like"/>
    <property type="match status" value="2"/>
</dbReference>
<dbReference type="Pfam" id="PF13855">
    <property type="entry name" value="LRR_8"/>
    <property type="match status" value="3"/>
</dbReference>
<comment type="similarity">
    <text evidence="2">Belongs to the Toll-like receptor family.</text>
</comment>
<keyword evidence="4 11" id="KW-0812">Transmembrane</keyword>
<keyword evidence="5" id="KW-0732">Signal</keyword>
<comment type="subcellular location">
    <subcellularLocation>
        <location evidence="1">Membrane</location>
        <topology evidence="1">Single-pass membrane protein</topology>
    </subcellularLocation>
</comment>
<evidence type="ECO:0000256" key="11">
    <source>
        <dbReference type="SAM" id="Phobius"/>
    </source>
</evidence>
<dbReference type="Proteomes" id="UP000694888">
    <property type="component" value="Unplaced"/>
</dbReference>
<evidence type="ECO:0000256" key="2">
    <source>
        <dbReference type="ARBA" id="ARBA00009634"/>
    </source>
</evidence>
<evidence type="ECO:0000256" key="6">
    <source>
        <dbReference type="ARBA" id="ARBA00022737"/>
    </source>
</evidence>
<evidence type="ECO:0000256" key="3">
    <source>
        <dbReference type="ARBA" id="ARBA00022614"/>
    </source>
</evidence>
<dbReference type="PROSITE" id="PS50104">
    <property type="entry name" value="TIR"/>
    <property type="match status" value="1"/>
</dbReference>
<reference evidence="14" key="1">
    <citation type="submission" date="2025-08" db="UniProtKB">
        <authorList>
            <consortium name="RefSeq"/>
        </authorList>
    </citation>
    <scope>IDENTIFICATION</scope>
</reference>
<keyword evidence="9" id="KW-0675">Receptor</keyword>
<dbReference type="InterPro" id="IPR035897">
    <property type="entry name" value="Toll_tir_struct_dom_sf"/>
</dbReference>
<evidence type="ECO:0000256" key="5">
    <source>
        <dbReference type="ARBA" id="ARBA00022729"/>
    </source>
</evidence>
<dbReference type="InterPro" id="IPR001611">
    <property type="entry name" value="Leu-rich_rpt"/>
</dbReference>
<keyword evidence="3" id="KW-0433">Leucine-rich repeat</keyword>
<keyword evidence="6" id="KW-0677">Repeat</keyword>
<organism evidence="13 14">
    <name type="scientific">Aplysia californica</name>
    <name type="common">California sea hare</name>
    <dbReference type="NCBI Taxonomy" id="6500"/>
    <lineage>
        <taxon>Eukaryota</taxon>
        <taxon>Metazoa</taxon>
        <taxon>Spiralia</taxon>
        <taxon>Lophotrochozoa</taxon>
        <taxon>Mollusca</taxon>
        <taxon>Gastropoda</taxon>
        <taxon>Heterobranchia</taxon>
        <taxon>Euthyneura</taxon>
        <taxon>Tectipleura</taxon>
        <taxon>Aplysiida</taxon>
        <taxon>Aplysioidea</taxon>
        <taxon>Aplysiidae</taxon>
        <taxon>Aplysia</taxon>
    </lineage>
</organism>
<dbReference type="InterPro" id="IPR026906">
    <property type="entry name" value="LRR_5"/>
</dbReference>
<keyword evidence="8 11" id="KW-0472">Membrane</keyword>
<evidence type="ECO:0000259" key="12">
    <source>
        <dbReference type="PROSITE" id="PS50104"/>
    </source>
</evidence>
<evidence type="ECO:0000256" key="10">
    <source>
        <dbReference type="ARBA" id="ARBA00023180"/>
    </source>
</evidence>
<keyword evidence="10" id="KW-0325">Glycoprotein</keyword>
<dbReference type="RefSeq" id="XP_012939334.1">
    <property type="nucleotide sequence ID" value="XM_013083880.1"/>
</dbReference>
<evidence type="ECO:0000256" key="7">
    <source>
        <dbReference type="ARBA" id="ARBA00022989"/>
    </source>
</evidence>
<dbReference type="PANTHER" id="PTHR24365">
    <property type="entry name" value="TOLL-LIKE RECEPTOR"/>
    <property type="match status" value="1"/>
</dbReference>
<keyword evidence="13" id="KW-1185">Reference proteome</keyword>
<dbReference type="PROSITE" id="PS51450">
    <property type="entry name" value="LRR"/>
    <property type="match status" value="3"/>
</dbReference>
<dbReference type="Gene3D" id="3.40.50.10140">
    <property type="entry name" value="Toll/interleukin-1 receptor homology (TIR) domain"/>
    <property type="match status" value="1"/>
</dbReference>
<dbReference type="InterPro" id="IPR032675">
    <property type="entry name" value="LRR_dom_sf"/>
</dbReference>
<sequence>MNLGPTYLNVLAEELTGRMVRDWSCCGRDRAEFSLLLTRRLFCLLVTLFLAVHGDVSRDIHGDRSRDVHDDGSRDVHGDMSREQQAHFPCVVFQEPGGAVVDCRSRALLDVPTHEIPQNAVKLYLDDNSIDQLRDNCFGQLPHLKVLTISRNNLKQISRCAFCGLAGLELLDLEKNHLDLNASMWENEPFIGLSQLRTLNLLDNKNDGRQSEFHCRLLSGIYSLDTLSLDTFYGNLTFGVLFANMTSLDHLTLSGGVSTLVNNSFQSLQTLGLKALTIKDANNLHTTELDAFQHLPSLQSLRITSTEQGIEATLRSLYPFRNRSMKTLYFSDIGKSQFVLGASKCYDGVIDAFKVEFLSQICVENFSLLDSRVFVLEGNTLTRPLWQKCVQTLDISNNPLIGDRISFIQLMHQFKVIKTIRLANRKEAAYNSQRWNNNPVTGVRTCRQKHVDNVALTTTDASESGPIRSFPTNVAESRNLETFTRSKLEQSSHNTSCGHMDNSQQCETLAVEKISTIYFSIPKTLQILHMESFSRNLGPFSNNIIVTGGKNLRELYLPGNSLKFLSRVIKGISGLETLDISDNDCSVISPVFFQFLASVKTLKIRGALLDSMFMSTHSEHLFRSLTKLRSLDLSNNQLNLLSRDTFQNNSHLQTLNLANNRFTTIPLDLTILPNLTYLDLSRNSISQLSVKDMQLVELHAGTVTEFSLHLTGNMLVCTCSSIQFLTWLQNTKVNLDRPITYSCLTENGTLTTTADFSDVRALWRKCQGQTALLISVIVLCLMSLGFVVTILCWKMKTRLKSFIYRVFLQGFVLHRPRDYRLGVLIGYADADTRLACFTLRDFIHSRLGLSTYVRDINLLPASDMAESIVDAVNSSWRIVLLVTSDYLDRDLWSYFTMKTAAYTVSPSNPGLIVVLLEETVRHRIPACLLRALEEDCILYIPPSRHLSRDIEDRLARLLLPSHSYGWFGQQ</sequence>
<name>A0ABM1A278_APLCA</name>
<dbReference type="Gene3D" id="3.80.10.10">
    <property type="entry name" value="Ribonuclease Inhibitor"/>
    <property type="match status" value="4"/>
</dbReference>